<sequence>MSLYLPSKNVIVKNAEEALWALMGGHSSLHALIIGIDHFASPHIKDLHGAVHDADAIVAYIEQELRTPPAQIVNLRNEQATRKRIIRELCKLRSNHSIQRGDPILIYFAAHGTSSLAPSGWNAGTGKIQLIVPYDCHMPDPDASGKTIAPIPDRTLGALLDKLAQAEGKGDNITVIFDCCNSGSGTRISDYEQTRMPRGFLYEDPLPGSLDYDIWSEVPPDRAVAVAAGFAQAGSRSHVLLAACASNEIAQEEKGRGVFTTALLDVLKILGTTKITYRDLIAKLPDLPAQTPQCEGFNSSRVLFNARAPNAGRALYRVRQRGGGYILEAGSAHGITHDSLFDIYPTREFRLDDEPLGRLKSMTVDPFRTELAFISEGAIHFALPEYEGFALLTQAGQEEALRLHVPLKDGVQAVFEALAHELTNRQPGQRPILLVDKDKAELSVDLGSNGEILFDLTDGLITGYGLTRLYYSVPPDASMLYPVLQASAHFFWHLRRSPDKNLLRSKVDILFQRLEATGHLTDELDDIYEPKGPNLIRDGVVDLEADEQTKYGVTIINKIGVPMFVSLFFFDCSDLSITAYHLQPSSGPGSEPTLPANRDLPIGYGDGGGVPHQYFLRQGQDVDVGFLKLFLSTRPVDLDNVPQKTPFEDMDKSRNQTRQKKRETVPTWDALTIAMVQRKPGSKLQEAE</sequence>
<organism evidence="1 2">
    <name type="scientific">Vararia minispora EC-137</name>
    <dbReference type="NCBI Taxonomy" id="1314806"/>
    <lineage>
        <taxon>Eukaryota</taxon>
        <taxon>Fungi</taxon>
        <taxon>Dikarya</taxon>
        <taxon>Basidiomycota</taxon>
        <taxon>Agaricomycotina</taxon>
        <taxon>Agaricomycetes</taxon>
        <taxon>Russulales</taxon>
        <taxon>Lachnocladiaceae</taxon>
        <taxon>Vararia</taxon>
    </lineage>
</organism>
<gene>
    <name evidence="1" type="ORF">K488DRAFT_78219</name>
</gene>
<reference evidence="1" key="2">
    <citation type="journal article" date="2022" name="New Phytol.">
        <title>Evolutionary transition to the ectomycorrhizal habit in the genomes of a hyperdiverse lineage of mushroom-forming fungi.</title>
        <authorList>
            <person name="Looney B."/>
            <person name="Miyauchi S."/>
            <person name="Morin E."/>
            <person name="Drula E."/>
            <person name="Courty P.E."/>
            <person name="Kohler A."/>
            <person name="Kuo A."/>
            <person name="LaButti K."/>
            <person name="Pangilinan J."/>
            <person name="Lipzen A."/>
            <person name="Riley R."/>
            <person name="Andreopoulos W."/>
            <person name="He G."/>
            <person name="Johnson J."/>
            <person name="Nolan M."/>
            <person name="Tritt A."/>
            <person name="Barry K.W."/>
            <person name="Grigoriev I.V."/>
            <person name="Nagy L.G."/>
            <person name="Hibbett D."/>
            <person name="Henrissat B."/>
            <person name="Matheny P.B."/>
            <person name="Labbe J."/>
            <person name="Martin F.M."/>
        </authorList>
    </citation>
    <scope>NUCLEOTIDE SEQUENCE</scope>
    <source>
        <strain evidence="1">EC-137</strain>
    </source>
</reference>
<proteinExistence type="predicted"/>
<accession>A0ACB8QME2</accession>
<evidence type="ECO:0000313" key="2">
    <source>
        <dbReference type="Proteomes" id="UP000814128"/>
    </source>
</evidence>
<keyword evidence="2" id="KW-1185">Reference proteome</keyword>
<reference evidence="1" key="1">
    <citation type="submission" date="2021-02" db="EMBL/GenBank/DDBJ databases">
        <authorList>
            <consortium name="DOE Joint Genome Institute"/>
            <person name="Ahrendt S."/>
            <person name="Looney B.P."/>
            <person name="Miyauchi S."/>
            <person name="Morin E."/>
            <person name="Drula E."/>
            <person name="Courty P.E."/>
            <person name="Chicoki N."/>
            <person name="Fauchery L."/>
            <person name="Kohler A."/>
            <person name="Kuo A."/>
            <person name="Labutti K."/>
            <person name="Pangilinan J."/>
            <person name="Lipzen A."/>
            <person name="Riley R."/>
            <person name="Andreopoulos W."/>
            <person name="He G."/>
            <person name="Johnson J."/>
            <person name="Barry K.W."/>
            <person name="Grigoriev I.V."/>
            <person name="Nagy L."/>
            <person name="Hibbett D."/>
            <person name="Henrissat B."/>
            <person name="Matheny P.B."/>
            <person name="Labbe J."/>
            <person name="Martin F."/>
        </authorList>
    </citation>
    <scope>NUCLEOTIDE SEQUENCE</scope>
    <source>
        <strain evidence="1">EC-137</strain>
    </source>
</reference>
<dbReference type="EMBL" id="MU273534">
    <property type="protein sequence ID" value="KAI0032857.1"/>
    <property type="molecule type" value="Genomic_DNA"/>
</dbReference>
<dbReference type="Proteomes" id="UP000814128">
    <property type="component" value="Unassembled WGS sequence"/>
</dbReference>
<protein>
    <submittedName>
        <fullName evidence="1">Caspase domain-containing protein</fullName>
    </submittedName>
</protein>
<comment type="caution">
    <text evidence="1">The sequence shown here is derived from an EMBL/GenBank/DDBJ whole genome shotgun (WGS) entry which is preliminary data.</text>
</comment>
<evidence type="ECO:0000313" key="1">
    <source>
        <dbReference type="EMBL" id="KAI0032857.1"/>
    </source>
</evidence>
<name>A0ACB8QME2_9AGAM</name>